<feature type="compositionally biased region" description="Basic and acidic residues" evidence="9">
    <location>
        <begin position="275"/>
        <end position="302"/>
    </location>
</feature>
<dbReference type="STRING" id="155417.A0A4Q4T3J0"/>
<evidence type="ECO:0000256" key="4">
    <source>
        <dbReference type="ARBA" id="ARBA00023015"/>
    </source>
</evidence>
<dbReference type="Proteomes" id="UP000293360">
    <property type="component" value="Unassembled WGS sequence"/>
</dbReference>
<dbReference type="OrthoDB" id="1929813at2759"/>
<comment type="subunit">
    <text evidence="8">Component of the Mediator complex.</text>
</comment>
<dbReference type="EMBL" id="QJNU01000452">
    <property type="protein sequence ID" value="RYO98667.1"/>
    <property type="molecule type" value="Genomic_DNA"/>
</dbReference>
<dbReference type="GO" id="GO:0016592">
    <property type="term" value="C:mediator complex"/>
    <property type="evidence" value="ECO:0007669"/>
    <property type="project" value="InterPro"/>
</dbReference>
<feature type="region of interest" description="Disordered" evidence="9">
    <location>
        <begin position="255"/>
        <end position="356"/>
    </location>
</feature>
<evidence type="ECO:0000256" key="8">
    <source>
        <dbReference type="RuleBase" id="RU364141"/>
    </source>
</evidence>
<dbReference type="GO" id="GO:0003712">
    <property type="term" value="F:transcription coregulator activity"/>
    <property type="evidence" value="ECO:0007669"/>
    <property type="project" value="InterPro"/>
</dbReference>
<feature type="compositionally biased region" description="Basic and acidic residues" evidence="9">
    <location>
        <begin position="310"/>
        <end position="323"/>
    </location>
</feature>
<keyword evidence="8" id="KW-0010">Activator</keyword>
<keyword evidence="11" id="KW-1185">Reference proteome</keyword>
<reference evidence="10 11" key="1">
    <citation type="submission" date="2018-06" db="EMBL/GenBank/DDBJ databases">
        <title>Complete Genomes of Monosporascus.</title>
        <authorList>
            <person name="Robinson A.J."/>
            <person name="Natvig D.O."/>
        </authorList>
    </citation>
    <scope>NUCLEOTIDE SEQUENCE [LARGE SCALE GENOMIC DNA]</scope>
    <source>
        <strain evidence="10 11">CBS 110550</strain>
    </source>
</reference>
<evidence type="ECO:0000313" key="11">
    <source>
        <dbReference type="Proteomes" id="UP000293360"/>
    </source>
</evidence>
<comment type="subcellular location">
    <subcellularLocation>
        <location evidence="1 8">Nucleus</location>
    </subcellularLocation>
</comment>
<evidence type="ECO:0000256" key="6">
    <source>
        <dbReference type="ARBA" id="ARBA00023242"/>
    </source>
</evidence>
<name>A0A4Q4T3J0_9PEZI</name>
<dbReference type="Pfam" id="PF10018">
    <property type="entry name" value="Med4"/>
    <property type="match status" value="1"/>
</dbReference>
<organism evidence="10 11">
    <name type="scientific">Monosporascus ibericus</name>
    <dbReference type="NCBI Taxonomy" id="155417"/>
    <lineage>
        <taxon>Eukaryota</taxon>
        <taxon>Fungi</taxon>
        <taxon>Dikarya</taxon>
        <taxon>Ascomycota</taxon>
        <taxon>Pezizomycotina</taxon>
        <taxon>Sordariomycetes</taxon>
        <taxon>Xylariomycetidae</taxon>
        <taxon>Xylariales</taxon>
        <taxon>Xylariales incertae sedis</taxon>
        <taxon>Monosporascus</taxon>
    </lineage>
</organism>
<protein>
    <recommendedName>
        <fullName evidence="3 8">Mediator of RNA polymerase II transcription subunit 4</fullName>
    </recommendedName>
    <alternativeName>
        <fullName evidence="7 8">Mediator complex subunit 4</fullName>
    </alternativeName>
</protein>
<keyword evidence="6 8" id="KW-0539">Nucleus</keyword>
<evidence type="ECO:0000256" key="5">
    <source>
        <dbReference type="ARBA" id="ARBA00023163"/>
    </source>
</evidence>
<proteinExistence type="inferred from homology"/>
<dbReference type="AlphaFoldDB" id="A0A4Q4T3J0"/>
<evidence type="ECO:0000256" key="3">
    <source>
        <dbReference type="ARBA" id="ARBA00020629"/>
    </source>
</evidence>
<sequence>MDKQLDIRFDRVEKALGTLVDSIAKYNPSTHSAHDFVAADAELGKGLEELQTHQSNYRRLQELRAASASLDAQIKDTLRLLANTRKELVNAPATVFPEGSHYAINYDELLSYARMISPTTIPPVGAINGLTAHSEPQGNIDAGGTETAATTPGGPGTATPVGGSATPNGLLNGMASQPSSQPSADQPGSAPPASQAQHSQQTVASSGTAVTASTTLPEHLSAHLNPHAQTEFAPWPGEDKVRQGSLAALAFLAESGVDPEGYDPEEEAERARRRKAEEEEERRRRADEEDRERRLRHEEQLRQRAAAQAAREREAAEEAEAWRRSSVGGAQPSASSPVGGEKRQFQFMGDLDDDDD</sequence>
<feature type="compositionally biased region" description="Low complexity" evidence="9">
    <location>
        <begin position="175"/>
        <end position="211"/>
    </location>
</feature>
<dbReference type="GO" id="GO:0006357">
    <property type="term" value="P:regulation of transcription by RNA polymerase II"/>
    <property type="evidence" value="ECO:0007669"/>
    <property type="project" value="InterPro"/>
</dbReference>
<comment type="function">
    <text evidence="8">Component of the Mediator complex, a coactivator involved in the regulated transcription of nearly all RNA polymerase II-dependent genes. Mediator functions as a bridge to convey information from gene-specific regulatory proteins to the basal RNA polymerase II transcription machinery. Mediator is recruited to promoters by direct interactions with regulatory proteins and serves as a scaffold for the assembly of a functional preinitiation complex with RNA polymerase II and the general transcription factors.</text>
</comment>
<evidence type="ECO:0000256" key="9">
    <source>
        <dbReference type="SAM" id="MobiDB-lite"/>
    </source>
</evidence>
<accession>A0A4Q4T3J0</accession>
<feature type="compositionally biased region" description="Low complexity" evidence="9">
    <location>
        <begin position="142"/>
        <end position="167"/>
    </location>
</feature>
<evidence type="ECO:0000256" key="2">
    <source>
        <dbReference type="ARBA" id="ARBA00009626"/>
    </source>
</evidence>
<evidence type="ECO:0000256" key="1">
    <source>
        <dbReference type="ARBA" id="ARBA00004123"/>
    </source>
</evidence>
<feature type="region of interest" description="Disordered" evidence="9">
    <location>
        <begin position="127"/>
        <end position="211"/>
    </location>
</feature>
<keyword evidence="4 8" id="KW-0805">Transcription regulation</keyword>
<dbReference type="InterPro" id="IPR019258">
    <property type="entry name" value="Mediator_Med4"/>
</dbReference>
<comment type="caution">
    <text evidence="10">The sequence shown here is derived from an EMBL/GenBank/DDBJ whole genome shotgun (WGS) entry which is preliminary data.</text>
</comment>
<keyword evidence="5 8" id="KW-0804">Transcription</keyword>
<evidence type="ECO:0000256" key="7">
    <source>
        <dbReference type="ARBA" id="ARBA00031257"/>
    </source>
</evidence>
<evidence type="ECO:0000313" key="10">
    <source>
        <dbReference type="EMBL" id="RYO98667.1"/>
    </source>
</evidence>
<gene>
    <name evidence="8" type="primary">MED4</name>
    <name evidence="10" type="ORF">DL764_007026</name>
</gene>
<comment type="similarity">
    <text evidence="2 8">Belongs to the Mediator complex subunit 4 family.</text>
</comment>